<dbReference type="Proteomes" id="UP000663854">
    <property type="component" value="Unassembled WGS sequence"/>
</dbReference>
<evidence type="ECO:0000313" key="1">
    <source>
        <dbReference type="EMBL" id="CAF1272833.1"/>
    </source>
</evidence>
<gene>
    <name evidence="4" type="ORF">JBS370_LOCUS24167</name>
    <name evidence="3" type="ORF">JXQ802_LOCUS43735</name>
    <name evidence="1" type="ORF">PYM288_LOCUS28473</name>
    <name evidence="2" type="ORF">ZHD862_LOCUS29755</name>
</gene>
<evidence type="ECO:0000313" key="6">
    <source>
        <dbReference type="Proteomes" id="UP000663870"/>
    </source>
</evidence>
<proteinExistence type="predicted"/>
<dbReference type="EMBL" id="CAJNOT010002673">
    <property type="protein sequence ID" value="CAF1335343.1"/>
    <property type="molecule type" value="Genomic_DNA"/>
</dbReference>
<dbReference type="EMBL" id="CAJOBD010003707">
    <property type="protein sequence ID" value="CAF3962446.1"/>
    <property type="molecule type" value="Genomic_DNA"/>
</dbReference>
<evidence type="ECO:0000313" key="3">
    <source>
        <dbReference type="EMBL" id="CAF1552403.1"/>
    </source>
</evidence>
<protein>
    <submittedName>
        <fullName evidence="2">Uncharacterized protein</fullName>
    </submittedName>
</protein>
<name>A0A815G8U5_9BILA</name>
<evidence type="ECO:0000313" key="2">
    <source>
        <dbReference type="EMBL" id="CAF1335343.1"/>
    </source>
</evidence>
<dbReference type="AlphaFoldDB" id="A0A815G8U5"/>
<evidence type="ECO:0000313" key="5">
    <source>
        <dbReference type="Proteomes" id="UP000663864"/>
    </source>
</evidence>
<comment type="caution">
    <text evidence="2">The sequence shown here is derived from an EMBL/GenBank/DDBJ whole genome shotgun (WGS) entry which is preliminary data.</text>
</comment>
<dbReference type="EMBL" id="CAJNOL010003217">
    <property type="protein sequence ID" value="CAF1552403.1"/>
    <property type="molecule type" value="Genomic_DNA"/>
</dbReference>
<dbReference type="Proteomes" id="UP000663864">
    <property type="component" value="Unassembled WGS sequence"/>
</dbReference>
<sequence length="76" mass="8848">MTYETLYLRPHQVMAFCMRPSNESNDELLSENQPLLSNDSQAITFGELFQNGVNSQQLLAWSTSIDLVEHYQIYFE</sequence>
<organism evidence="2 5">
    <name type="scientific">Rotaria sordida</name>
    <dbReference type="NCBI Taxonomy" id="392033"/>
    <lineage>
        <taxon>Eukaryota</taxon>
        <taxon>Metazoa</taxon>
        <taxon>Spiralia</taxon>
        <taxon>Gnathifera</taxon>
        <taxon>Rotifera</taxon>
        <taxon>Eurotatoria</taxon>
        <taxon>Bdelloidea</taxon>
        <taxon>Philodinida</taxon>
        <taxon>Philodinidae</taxon>
        <taxon>Rotaria</taxon>
    </lineage>
</organism>
<dbReference type="EMBL" id="CAJNOH010002105">
    <property type="protein sequence ID" value="CAF1272833.1"/>
    <property type="molecule type" value="Genomic_DNA"/>
</dbReference>
<dbReference type="Proteomes" id="UP000663836">
    <property type="component" value="Unassembled WGS sequence"/>
</dbReference>
<evidence type="ECO:0000313" key="4">
    <source>
        <dbReference type="EMBL" id="CAF3962446.1"/>
    </source>
</evidence>
<reference evidence="2" key="1">
    <citation type="submission" date="2021-02" db="EMBL/GenBank/DDBJ databases">
        <authorList>
            <person name="Nowell W R."/>
        </authorList>
    </citation>
    <scope>NUCLEOTIDE SEQUENCE</scope>
</reference>
<keyword evidence="6" id="KW-1185">Reference proteome</keyword>
<dbReference type="Proteomes" id="UP000663870">
    <property type="component" value="Unassembled WGS sequence"/>
</dbReference>
<accession>A0A815G8U5</accession>